<feature type="transmembrane region" description="Helical" evidence="1">
    <location>
        <begin position="114"/>
        <end position="136"/>
    </location>
</feature>
<organism evidence="2 3">
    <name type="scientific">Virgisporangium aurantiacum</name>
    <dbReference type="NCBI Taxonomy" id="175570"/>
    <lineage>
        <taxon>Bacteria</taxon>
        <taxon>Bacillati</taxon>
        <taxon>Actinomycetota</taxon>
        <taxon>Actinomycetes</taxon>
        <taxon>Micromonosporales</taxon>
        <taxon>Micromonosporaceae</taxon>
        <taxon>Virgisporangium</taxon>
    </lineage>
</organism>
<dbReference type="PANTHER" id="PTHR34989">
    <property type="entry name" value="PROTEIN HDED"/>
    <property type="match status" value="1"/>
</dbReference>
<dbReference type="InterPro" id="IPR052712">
    <property type="entry name" value="Acid_resist_chaperone_HdeD"/>
</dbReference>
<feature type="transmembrane region" description="Helical" evidence="1">
    <location>
        <begin position="21"/>
        <end position="47"/>
    </location>
</feature>
<feature type="transmembrane region" description="Helical" evidence="1">
    <location>
        <begin position="59"/>
        <end position="80"/>
    </location>
</feature>
<dbReference type="RefSeq" id="WP_203996923.1">
    <property type="nucleotide sequence ID" value="NZ_BOPG01000032.1"/>
</dbReference>
<evidence type="ECO:0000313" key="2">
    <source>
        <dbReference type="EMBL" id="GIJ57518.1"/>
    </source>
</evidence>
<dbReference type="PANTHER" id="PTHR34989:SF1">
    <property type="entry name" value="PROTEIN HDED"/>
    <property type="match status" value="1"/>
</dbReference>
<keyword evidence="1" id="KW-1133">Transmembrane helix</keyword>
<dbReference type="Pfam" id="PF03729">
    <property type="entry name" value="DUF308"/>
    <property type="match status" value="1"/>
</dbReference>
<reference evidence="2" key="1">
    <citation type="submission" date="2021-01" db="EMBL/GenBank/DDBJ databases">
        <title>Whole genome shotgun sequence of Virgisporangium aurantiacum NBRC 16421.</title>
        <authorList>
            <person name="Komaki H."/>
            <person name="Tamura T."/>
        </authorList>
    </citation>
    <scope>NUCLEOTIDE SEQUENCE</scope>
    <source>
        <strain evidence="2">NBRC 16421</strain>
    </source>
</reference>
<feature type="transmembrane region" description="Helical" evidence="1">
    <location>
        <begin position="169"/>
        <end position="192"/>
    </location>
</feature>
<feature type="transmembrane region" description="Helical" evidence="1">
    <location>
        <begin position="89"/>
        <end position="108"/>
    </location>
</feature>
<evidence type="ECO:0000313" key="3">
    <source>
        <dbReference type="Proteomes" id="UP000612585"/>
    </source>
</evidence>
<keyword evidence="1" id="KW-0472">Membrane</keyword>
<dbReference type="Proteomes" id="UP000612585">
    <property type="component" value="Unassembled WGS sequence"/>
</dbReference>
<accession>A0A8J3Z9Y3</accession>
<feature type="transmembrane region" description="Helical" evidence="1">
    <location>
        <begin position="143"/>
        <end position="163"/>
    </location>
</feature>
<dbReference type="InterPro" id="IPR005325">
    <property type="entry name" value="DUF308_memb"/>
</dbReference>
<dbReference type="AlphaFoldDB" id="A0A8J3Z9Y3"/>
<protein>
    <submittedName>
        <fullName evidence="2">Membrane protein</fullName>
    </submittedName>
</protein>
<sequence>MSSPSSAVPLSASESTATSGFLRAGSAAAVTGVWWLSLITGTLWTLYGMFVLSVRPGSVASLAWFAGFAFIFAGISYILTASRVDSWKWLFYVGGVLGILAGLGAFVWPGKTLYVVAVFIAWYLVIGGILSIVAAFMGAKRDWWWMGLIAGVLEVMLGMWAIGSPGRELLLLVNLVGIYMIFFGVAEIFAAFSVRSHRNAS</sequence>
<comment type="caution">
    <text evidence="2">The sequence shown here is derived from an EMBL/GenBank/DDBJ whole genome shotgun (WGS) entry which is preliminary data.</text>
</comment>
<gene>
    <name evidence="2" type="ORF">Vau01_050340</name>
</gene>
<keyword evidence="3" id="KW-1185">Reference proteome</keyword>
<name>A0A8J3Z9Y3_9ACTN</name>
<evidence type="ECO:0000256" key="1">
    <source>
        <dbReference type="SAM" id="Phobius"/>
    </source>
</evidence>
<dbReference type="GO" id="GO:0005886">
    <property type="term" value="C:plasma membrane"/>
    <property type="evidence" value="ECO:0007669"/>
    <property type="project" value="TreeGrafter"/>
</dbReference>
<proteinExistence type="predicted"/>
<dbReference type="EMBL" id="BOPG01000032">
    <property type="protein sequence ID" value="GIJ57518.1"/>
    <property type="molecule type" value="Genomic_DNA"/>
</dbReference>
<keyword evidence="1" id="KW-0812">Transmembrane</keyword>